<name>A0A9N7YYV6_PLEPL</name>
<accession>A0A9N7YYV6</accession>
<protein>
    <submittedName>
        <fullName evidence="2">Uncharacterized protein</fullName>
    </submittedName>
</protein>
<dbReference type="Proteomes" id="UP001153269">
    <property type="component" value="Unassembled WGS sequence"/>
</dbReference>
<keyword evidence="3" id="KW-1185">Reference proteome</keyword>
<organism evidence="2 3">
    <name type="scientific">Pleuronectes platessa</name>
    <name type="common">European plaice</name>
    <dbReference type="NCBI Taxonomy" id="8262"/>
    <lineage>
        <taxon>Eukaryota</taxon>
        <taxon>Metazoa</taxon>
        <taxon>Chordata</taxon>
        <taxon>Craniata</taxon>
        <taxon>Vertebrata</taxon>
        <taxon>Euteleostomi</taxon>
        <taxon>Actinopterygii</taxon>
        <taxon>Neopterygii</taxon>
        <taxon>Teleostei</taxon>
        <taxon>Neoteleostei</taxon>
        <taxon>Acanthomorphata</taxon>
        <taxon>Carangaria</taxon>
        <taxon>Pleuronectiformes</taxon>
        <taxon>Pleuronectoidei</taxon>
        <taxon>Pleuronectidae</taxon>
        <taxon>Pleuronectes</taxon>
    </lineage>
</organism>
<evidence type="ECO:0000313" key="2">
    <source>
        <dbReference type="EMBL" id="CAB1449548.1"/>
    </source>
</evidence>
<reference evidence="2" key="1">
    <citation type="submission" date="2020-03" db="EMBL/GenBank/DDBJ databases">
        <authorList>
            <person name="Weist P."/>
        </authorList>
    </citation>
    <scope>NUCLEOTIDE SEQUENCE</scope>
</reference>
<evidence type="ECO:0000256" key="1">
    <source>
        <dbReference type="SAM" id="MobiDB-lite"/>
    </source>
</evidence>
<sequence>MCAADYKQRKICHKATAQRQQLSRGGSQPPTTLVNSQLPVSAPAPAATHVFPMISADGTRSLGSEPRSGVTPPGPESSLLDRAHHTSSLGEDAGALEVVKVWSSARECDPRANTAHVESNSRACERRHQLKLFSFQMGHFT</sequence>
<feature type="region of interest" description="Disordered" evidence="1">
    <location>
        <begin position="17"/>
        <end position="40"/>
    </location>
</feature>
<dbReference type="AlphaFoldDB" id="A0A9N7YYV6"/>
<proteinExistence type="predicted"/>
<comment type="caution">
    <text evidence="2">The sequence shown here is derived from an EMBL/GenBank/DDBJ whole genome shotgun (WGS) entry which is preliminary data.</text>
</comment>
<gene>
    <name evidence="2" type="ORF">PLEPLA_LOCUS37231</name>
</gene>
<feature type="compositionally biased region" description="Polar residues" evidence="1">
    <location>
        <begin position="17"/>
        <end position="39"/>
    </location>
</feature>
<evidence type="ECO:0000313" key="3">
    <source>
        <dbReference type="Proteomes" id="UP001153269"/>
    </source>
</evidence>
<feature type="region of interest" description="Disordered" evidence="1">
    <location>
        <begin position="56"/>
        <end position="91"/>
    </location>
</feature>
<dbReference type="EMBL" id="CADEAL010004019">
    <property type="protein sequence ID" value="CAB1449548.1"/>
    <property type="molecule type" value="Genomic_DNA"/>
</dbReference>